<dbReference type="OrthoDB" id="2858653at2759"/>
<protein>
    <submittedName>
        <fullName evidence="1">Uncharacterized protein</fullName>
    </submittedName>
</protein>
<evidence type="ECO:0000313" key="2">
    <source>
        <dbReference type="Proteomes" id="UP000310158"/>
    </source>
</evidence>
<name>A0A4S4M360_9AGAM</name>
<gene>
    <name evidence="1" type="ORF">EW146_g2381</name>
</gene>
<reference evidence="1 2" key="1">
    <citation type="submission" date="2019-02" db="EMBL/GenBank/DDBJ databases">
        <title>Genome sequencing of the rare red list fungi Bondarzewia mesenterica.</title>
        <authorList>
            <person name="Buettner E."/>
            <person name="Kellner H."/>
        </authorList>
    </citation>
    <scope>NUCLEOTIDE SEQUENCE [LARGE SCALE GENOMIC DNA]</scope>
    <source>
        <strain evidence="1 2">DSM 108281</strain>
    </source>
</reference>
<keyword evidence="2" id="KW-1185">Reference proteome</keyword>
<dbReference type="Proteomes" id="UP000310158">
    <property type="component" value="Unassembled WGS sequence"/>
</dbReference>
<proteinExistence type="predicted"/>
<sequence>MPFIKEVRFRDIYTDEDGNVISDLSSIRSIVPGQVYERDQELILHTLISAFSHLSALPALDTLVLNLFPYLTEETFHEVVQPSGVLDFQLGILKALSTNSDALSLTSLTIDNLIAFYNELYDDPSFLQIFSALSRLRVTVVSNISIEGGVPFEDDIIEFWEKAISHRILAPPADSLAGSFAKSLTSLTIHSDKDVGFTPRIVFSGLTYPLLTSLSLQYIFFDDHNDINTSASIGVEDFIVRHRSTLTDLELIFCRILVLDDEGTSGRFWSQIWSHFANELKVLVNLHVLEVMDLVSVLYNRDRILRYARLVQWGGYMPIYEPMAGEANDGPALQALQEVVATRC</sequence>
<comment type="caution">
    <text evidence="1">The sequence shown here is derived from an EMBL/GenBank/DDBJ whole genome shotgun (WGS) entry which is preliminary data.</text>
</comment>
<dbReference type="EMBL" id="SGPL01000069">
    <property type="protein sequence ID" value="THH18651.1"/>
    <property type="molecule type" value="Genomic_DNA"/>
</dbReference>
<accession>A0A4S4M360</accession>
<dbReference type="AlphaFoldDB" id="A0A4S4M360"/>
<evidence type="ECO:0000313" key="1">
    <source>
        <dbReference type="EMBL" id="THH18651.1"/>
    </source>
</evidence>
<organism evidence="1 2">
    <name type="scientific">Bondarzewia mesenterica</name>
    <dbReference type="NCBI Taxonomy" id="1095465"/>
    <lineage>
        <taxon>Eukaryota</taxon>
        <taxon>Fungi</taxon>
        <taxon>Dikarya</taxon>
        <taxon>Basidiomycota</taxon>
        <taxon>Agaricomycotina</taxon>
        <taxon>Agaricomycetes</taxon>
        <taxon>Russulales</taxon>
        <taxon>Bondarzewiaceae</taxon>
        <taxon>Bondarzewia</taxon>
    </lineage>
</organism>